<comment type="caution">
    <text evidence="2">The sequence shown here is derived from an EMBL/GenBank/DDBJ whole genome shotgun (WGS) entry which is preliminary data.</text>
</comment>
<evidence type="ECO:0000313" key="3">
    <source>
        <dbReference type="Proteomes" id="UP000475862"/>
    </source>
</evidence>
<dbReference type="EMBL" id="VYZN01000037">
    <property type="protein sequence ID" value="KAE9532957.1"/>
    <property type="molecule type" value="Genomic_DNA"/>
</dbReference>
<keyword evidence="3" id="KW-1185">Reference proteome</keyword>
<protein>
    <submittedName>
        <fullName evidence="2">Uncharacterized protein</fullName>
    </submittedName>
</protein>
<keyword evidence="1" id="KW-0472">Membrane</keyword>
<name>A0A6G0TIK9_APHGL</name>
<keyword evidence="1" id="KW-1133">Transmembrane helix</keyword>
<evidence type="ECO:0000313" key="2">
    <source>
        <dbReference type="EMBL" id="KAE9532957.1"/>
    </source>
</evidence>
<gene>
    <name evidence="2" type="ORF">AGLY_009385</name>
</gene>
<dbReference type="Proteomes" id="UP000475862">
    <property type="component" value="Unassembled WGS sequence"/>
</dbReference>
<organism evidence="2 3">
    <name type="scientific">Aphis glycines</name>
    <name type="common">Soybean aphid</name>
    <dbReference type="NCBI Taxonomy" id="307491"/>
    <lineage>
        <taxon>Eukaryota</taxon>
        <taxon>Metazoa</taxon>
        <taxon>Ecdysozoa</taxon>
        <taxon>Arthropoda</taxon>
        <taxon>Hexapoda</taxon>
        <taxon>Insecta</taxon>
        <taxon>Pterygota</taxon>
        <taxon>Neoptera</taxon>
        <taxon>Paraneoptera</taxon>
        <taxon>Hemiptera</taxon>
        <taxon>Sternorrhyncha</taxon>
        <taxon>Aphidomorpha</taxon>
        <taxon>Aphidoidea</taxon>
        <taxon>Aphididae</taxon>
        <taxon>Aphidini</taxon>
        <taxon>Aphis</taxon>
        <taxon>Aphis</taxon>
    </lineage>
</organism>
<accession>A0A6G0TIK9</accession>
<reference evidence="2 3" key="1">
    <citation type="submission" date="2019-08" db="EMBL/GenBank/DDBJ databases">
        <title>The genome of the soybean aphid Biotype 1, its phylome, world population structure and adaptation to the North American continent.</title>
        <authorList>
            <person name="Giordano R."/>
            <person name="Donthu R.K."/>
            <person name="Hernandez A.G."/>
            <person name="Wright C.L."/>
            <person name="Zimin A.V."/>
        </authorList>
    </citation>
    <scope>NUCLEOTIDE SEQUENCE [LARGE SCALE GENOMIC DNA]</scope>
    <source>
        <tissue evidence="2">Whole aphids</tissue>
    </source>
</reference>
<evidence type="ECO:0000256" key="1">
    <source>
        <dbReference type="SAM" id="Phobius"/>
    </source>
</evidence>
<feature type="transmembrane region" description="Helical" evidence="1">
    <location>
        <begin position="26"/>
        <end position="44"/>
    </location>
</feature>
<sequence>MTTTCIIQDNTTHYDNYYTMIMMSNFEKYLIVGCIYINITINIYKKRPNSLKTKKIIKKVSFLNSVMYESNYILGKHCPMLPTKKKSIHSNIKTNSILLNLVNEDLLPMSYVCKTETTHAVTYGYLYLNLNSISFTFYFSQLFFSLIKPNLTLAQCIQKFVAFFDHSVHKFIDANIFTRKLMPLTTNIIFSDGRHNVTHHIPHFVDFLKHCQVKGLLSAKRTLDESAVVGTPARYLFQEFTRAIDTGMTTGRRRLTSSTGDSKTRL</sequence>
<dbReference type="AlphaFoldDB" id="A0A6G0TIK9"/>
<keyword evidence="1" id="KW-0812">Transmembrane</keyword>
<proteinExistence type="predicted"/>